<protein>
    <submittedName>
        <fullName evidence="1">Uncharacterized protein</fullName>
    </submittedName>
</protein>
<proteinExistence type="predicted"/>
<keyword evidence="2" id="KW-1185">Reference proteome</keyword>
<organism evidence="1 2">
    <name type="scientific">Citrus sinensis</name>
    <name type="common">Sweet orange</name>
    <name type="synonym">Citrus aurantium var. sinensis</name>
    <dbReference type="NCBI Taxonomy" id="2711"/>
    <lineage>
        <taxon>Eukaryota</taxon>
        <taxon>Viridiplantae</taxon>
        <taxon>Streptophyta</taxon>
        <taxon>Embryophyta</taxon>
        <taxon>Tracheophyta</taxon>
        <taxon>Spermatophyta</taxon>
        <taxon>Magnoliopsida</taxon>
        <taxon>eudicotyledons</taxon>
        <taxon>Gunneridae</taxon>
        <taxon>Pentapetalae</taxon>
        <taxon>rosids</taxon>
        <taxon>malvids</taxon>
        <taxon>Sapindales</taxon>
        <taxon>Rutaceae</taxon>
        <taxon>Aurantioideae</taxon>
        <taxon>Citrus</taxon>
    </lineage>
</organism>
<accession>A0A067G7E5</accession>
<feature type="non-terminal residue" evidence="1">
    <location>
        <position position="63"/>
    </location>
</feature>
<gene>
    <name evidence="1" type="ORF">CISIN_1g0281291mg</name>
</gene>
<evidence type="ECO:0000313" key="2">
    <source>
        <dbReference type="Proteomes" id="UP000027120"/>
    </source>
</evidence>
<name>A0A067G7E5_CITSI</name>
<dbReference type="Proteomes" id="UP000027120">
    <property type="component" value="Unassembled WGS sequence"/>
</dbReference>
<sequence>MAFAHYLTAVRPVPVVTSEQTKISILPLFTSSSSSSSSVSTQSLFSKARKLSLFPRFRRIGHK</sequence>
<evidence type="ECO:0000313" key="1">
    <source>
        <dbReference type="EMBL" id="KDO71316.1"/>
    </source>
</evidence>
<reference evidence="1 2" key="1">
    <citation type="submission" date="2014-04" db="EMBL/GenBank/DDBJ databases">
        <authorList>
            <consortium name="International Citrus Genome Consortium"/>
            <person name="Gmitter F."/>
            <person name="Chen C."/>
            <person name="Farmerie W."/>
            <person name="Harkins T."/>
            <person name="Desany B."/>
            <person name="Mohiuddin M."/>
            <person name="Kodira C."/>
            <person name="Borodovsky M."/>
            <person name="Lomsadze A."/>
            <person name="Burns P."/>
            <person name="Jenkins J."/>
            <person name="Prochnik S."/>
            <person name="Shu S."/>
            <person name="Chapman J."/>
            <person name="Pitluck S."/>
            <person name="Schmutz J."/>
            <person name="Rokhsar D."/>
        </authorList>
    </citation>
    <scope>NUCLEOTIDE SEQUENCE</scope>
</reference>
<dbReference type="AlphaFoldDB" id="A0A067G7E5"/>
<dbReference type="EMBL" id="KK784889">
    <property type="protein sequence ID" value="KDO71316.1"/>
    <property type="molecule type" value="Genomic_DNA"/>
</dbReference>